<dbReference type="STRING" id="28091.SAMEA3174300_01690"/>
<dbReference type="InterPro" id="IPR035901">
    <property type="entry name" value="GIY-YIG_endonuc_sf"/>
</dbReference>
<dbReference type="EMBL" id="LR134533">
    <property type="protein sequence ID" value="VEJ51176.1"/>
    <property type="molecule type" value="Genomic_DNA"/>
</dbReference>
<dbReference type="CDD" id="cd10456">
    <property type="entry name" value="GIY-YIG_UPF0213"/>
    <property type="match status" value="1"/>
</dbReference>
<accession>A0A448VN27</accession>
<keyword evidence="3" id="KW-0378">Hydrolase</keyword>
<organism evidence="3 4">
    <name type="scientific">Neisseria weaveri</name>
    <dbReference type="NCBI Taxonomy" id="28091"/>
    <lineage>
        <taxon>Bacteria</taxon>
        <taxon>Pseudomonadati</taxon>
        <taxon>Pseudomonadota</taxon>
        <taxon>Betaproteobacteria</taxon>
        <taxon>Neisseriales</taxon>
        <taxon>Neisseriaceae</taxon>
        <taxon>Neisseria</taxon>
    </lineage>
</organism>
<protein>
    <submittedName>
        <fullName evidence="3">Putative endonuclease</fullName>
    </submittedName>
</protein>
<evidence type="ECO:0000259" key="2">
    <source>
        <dbReference type="PROSITE" id="PS50164"/>
    </source>
</evidence>
<dbReference type="PANTHER" id="PTHR34477">
    <property type="entry name" value="UPF0213 PROTEIN YHBQ"/>
    <property type="match status" value="1"/>
</dbReference>
<reference evidence="3 4" key="1">
    <citation type="submission" date="2018-12" db="EMBL/GenBank/DDBJ databases">
        <authorList>
            <consortium name="Pathogen Informatics"/>
        </authorList>
    </citation>
    <scope>NUCLEOTIDE SEQUENCE [LARGE SCALE GENOMIC DNA]</scope>
    <source>
        <strain evidence="3 4">NCTC12742</strain>
    </source>
</reference>
<dbReference type="Gene3D" id="3.40.1440.10">
    <property type="entry name" value="GIY-YIG endonuclease"/>
    <property type="match status" value="1"/>
</dbReference>
<dbReference type="PANTHER" id="PTHR34477:SF1">
    <property type="entry name" value="UPF0213 PROTEIN YHBQ"/>
    <property type="match status" value="1"/>
</dbReference>
<dbReference type="Proteomes" id="UP000272771">
    <property type="component" value="Chromosome"/>
</dbReference>
<dbReference type="SUPFAM" id="SSF82771">
    <property type="entry name" value="GIY-YIG endonuclease"/>
    <property type="match status" value="1"/>
</dbReference>
<keyword evidence="4" id="KW-1185">Reference proteome</keyword>
<dbReference type="RefSeq" id="WP_004284403.1">
    <property type="nucleotide sequence ID" value="NZ_CAUJRG010000013.1"/>
</dbReference>
<dbReference type="KEGG" id="nwe:SAMEA3174300_1690"/>
<comment type="similarity">
    <text evidence="1">Belongs to the UPF0213 family.</text>
</comment>
<dbReference type="InterPro" id="IPR000305">
    <property type="entry name" value="GIY-YIG_endonuc"/>
</dbReference>
<evidence type="ECO:0000313" key="4">
    <source>
        <dbReference type="Proteomes" id="UP000272771"/>
    </source>
</evidence>
<evidence type="ECO:0000313" key="3">
    <source>
        <dbReference type="EMBL" id="VEJ51176.1"/>
    </source>
</evidence>
<keyword evidence="3" id="KW-0255">Endonuclease</keyword>
<keyword evidence="3" id="KW-0540">Nuclease</keyword>
<evidence type="ECO:0000256" key="1">
    <source>
        <dbReference type="ARBA" id="ARBA00007435"/>
    </source>
</evidence>
<feature type="domain" description="GIY-YIG" evidence="2">
    <location>
        <begin position="22"/>
        <end position="97"/>
    </location>
</feature>
<dbReference type="GO" id="GO:0004519">
    <property type="term" value="F:endonuclease activity"/>
    <property type="evidence" value="ECO:0007669"/>
    <property type="project" value="UniProtKB-KW"/>
</dbReference>
<gene>
    <name evidence="3" type="ORF">NCTC12742_01066</name>
</gene>
<dbReference type="OrthoDB" id="9797095at2"/>
<dbReference type="AlphaFoldDB" id="A0A448VN27"/>
<name>A0A448VN27_9NEIS</name>
<proteinExistence type="inferred from homology"/>
<dbReference type="PROSITE" id="PS50164">
    <property type="entry name" value="GIY_YIG"/>
    <property type="match status" value="1"/>
</dbReference>
<dbReference type="Pfam" id="PF01541">
    <property type="entry name" value="GIY-YIG"/>
    <property type="match status" value="1"/>
</dbReference>
<sequence>MSLADLLAQYGLPVFPEVQTDGGWCVYLILCGNGSLYCGISNRPAERFASHAAGKGAKFTRMHKPVEMRLLYRGLCRSQAAVLEPSVKKLKPCQKKQLWAFAAQAATLEAV</sequence>
<dbReference type="InterPro" id="IPR050190">
    <property type="entry name" value="UPF0213_domain"/>
</dbReference>